<dbReference type="Proteomes" id="UP000184114">
    <property type="component" value="Unassembled WGS sequence"/>
</dbReference>
<dbReference type="SUPFAM" id="SSF51215">
    <property type="entry name" value="Regulatory protein AraC"/>
    <property type="match status" value="1"/>
</dbReference>
<gene>
    <name evidence="2" type="ORF">SAMN02745784_02630</name>
</gene>
<reference evidence="3" key="1">
    <citation type="submission" date="2016-11" db="EMBL/GenBank/DDBJ databases">
        <authorList>
            <person name="Varghese N."/>
            <person name="Submissions S."/>
        </authorList>
    </citation>
    <scope>NUCLEOTIDE SEQUENCE [LARGE SCALE GENOMIC DNA]</scope>
    <source>
        <strain evidence="3">DSM 18095</strain>
    </source>
</reference>
<evidence type="ECO:0000313" key="2">
    <source>
        <dbReference type="EMBL" id="SHF04819.1"/>
    </source>
</evidence>
<dbReference type="RefSeq" id="WP_072977066.1">
    <property type="nucleotide sequence ID" value="NZ_FQTY01000017.1"/>
</dbReference>
<dbReference type="AlphaFoldDB" id="A0A1M4YGK1"/>
<dbReference type="GO" id="GO:0003677">
    <property type="term" value="F:DNA binding"/>
    <property type="evidence" value="ECO:0007669"/>
    <property type="project" value="UniProtKB-KW"/>
</dbReference>
<keyword evidence="3" id="KW-1185">Reference proteome</keyword>
<keyword evidence="1" id="KW-0238">DNA-binding</keyword>
<name>A0A1M4YGK1_9FIRM</name>
<accession>A0A1M4YGK1</accession>
<dbReference type="InterPro" id="IPR037923">
    <property type="entry name" value="HTH-like"/>
</dbReference>
<dbReference type="EMBL" id="FQTY01000017">
    <property type="protein sequence ID" value="SHF04819.1"/>
    <property type="molecule type" value="Genomic_DNA"/>
</dbReference>
<sequence length="181" mass="20711">MKSSSSLLKDLAREYACGSIIITNINKFCRLPSDNHMQYFTTKGAFIFPISGKAIIHFGNIAFVAEPGKMIHGCPKERIKFEVLGDEPFCHINLYYESNNKVLLDIKLEYTKKIIDILESLLELRQDNSLKSNYITEEFLDEIFETIFSNCLHSSIKTNQQLINEVVSYILGYSPSQVKNN</sequence>
<dbReference type="STRING" id="1123404.SAMN02745784_02630"/>
<dbReference type="GeneID" id="90995339"/>
<organism evidence="2 3">
    <name type="scientific">Tissierella praeacuta DSM 18095</name>
    <dbReference type="NCBI Taxonomy" id="1123404"/>
    <lineage>
        <taxon>Bacteria</taxon>
        <taxon>Bacillati</taxon>
        <taxon>Bacillota</taxon>
        <taxon>Tissierellia</taxon>
        <taxon>Tissierellales</taxon>
        <taxon>Tissierellaceae</taxon>
        <taxon>Tissierella</taxon>
    </lineage>
</organism>
<evidence type="ECO:0008006" key="4">
    <source>
        <dbReference type="Google" id="ProtNLM"/>
    </source>
</evidence>
<protein>
    <recommendedName>
        <fullName evidence="4">AraC family transcriptional regulator</fullName>
    </recommendedName>
</protein>
<proteinExistence type="predicted"/>
<evidence type="ECO:0000256" key="1">
    <source>
        <dbReference type="ARBA" id="ARBA00023125"/>
    </source>
</evidence>
<evidence type="ECO:0000313" key="3">
    <source>
        <dbReference type="Proteomes" id="UP000184114"/>
    </source>
</evidence>